<dbReference type="UniPathway" id="UPA00148"/>
<dbReference type="Pfam" id="PF00590">
    <property type="entry name" value="TP_methylase"/>
    <property type="match status" value="1"/>
</dbReference>
<feature type="domain" description="Tetrapyrrole methylase" evidence="6">
    <location>
        <begin position="1"/>
        <end position="198"/>
    </location>
</feature>
<dbReference type="PANTHER" id="PTHR47036:SF1">
    <property type="entry name" value="COBALT-FACTOR III C(17)-METHYLTRANSFERASE-RELATED"/>
    <property type="match status" value="1"/>
</dbReference>
<dbReference type="Gene3D" id="3.30.950.10">
    <property type="entry name" value="Methyltransferase, Cobalt-precorrin-4 Transmethylase, Domain 2"/>
    <property type="match status" value="1"/>
</dbReference>
<name>A0A6N7WZJ4_9FIRM</name>
<accession>A0A6N7WZJ4</accession>
<keyword evidence="4 7" id="KW-0808">Transferase</keyword>
<dbReference type="Proteomes" id="UP000440713">
    <property type="component" value="Unassembled WGS sequence"/>
</dbReference>
<dbReference type="InterPro" id="IPR014777">
    <property type="entry name" value="4pyrrole_Mease_sub1"/>
</dbReference>
<gene>
    <name evidence="7" type="primary">cobJ</name>
    <name evidence="7" type="ORF">FYJ71_04855</name>
</gene>
<keyword evidence="8" id="KW-1185">Reference proteome</keyword>
<dbReference type="InterPro" id="IPR035996">
    <property type="entry name" value="4pyrrol_Methylase_sf"/>
</dbReference>
<dbReference type="GO" id="GO:0030789">
    <property type="term" value="F:precorrin-3B C17-methyltransferase activity"/>
    <property type="evidence" value="ECO:0007669"/>
    <property type="project" value="UniProtKB-EC"/>
</dbReference>
<keyword evidence="5" id="KW-0949">S-adenosyl-L-methionine</keyword>
<dbReference type="Gene3D" id="3.40.1010.10">
    <property type="entry name" value="Cobalt-precorrin-4 Transmethylase, Domain 1"/>
    <property type="match status" value="1"/>
</dbReference>
<evidence type="ECO:0000256" key="2">
    <source>
        <dbReference type="ARBA" id="ARBA00022573"/>
    </source>
</evidence>
<organism evidence="7 8">
    <name type="scientific">Peptostreptococcus porci</name>
    <dbReference type="NCBI Taxonomy" id="2652282"/>
    <lineage>
        <taxon>Bacteria</taxon>
        <taxon>Bacillati</taxon>
        <taxon>Bacillota</taxon>
        <taxon>Clostridia</taxon>
        <taxon>Peptostreptococcales</taxon>
        <taxon>Peptostreptococcaceae</taxon>
        <taxon>Peptostreptococcus</taxon>
    </lineage>
</organism>
<evidence type="ECO:0000259" key="6">
    <source>
        <dbReference type="Pfam" id="PF00590"/>
    </source>
</evidence>
<dbReference type="InterPro" id="IPR000878">
    <property type="entry name" value="4pyrrol_Mease"/>
</dbReference>
<reference evidence="7 8" key="1">
    <citation type="submission" date="2019-08" db="EMBL/GenBank/DDBJ databases">
        <title>In-depth cultivation of the pig gut microbiome towards novel bacterial diversity and tailored functional studies.</title>
        <authorList>
            <person name="Wylensek D."/>
            <person name="Hitch T.C.A."/>
            <person name="Clavel T."/>
        </authorList>
    </citation>
    <scope>NUCLEOTIDE SEQUENCE [LARGE SCALE GENOMIC DNA]</scope>
    <source>
        <strain evidence="7 8">WCA-SAB-591-4A-A</strain>
    </source>
</reference>
<comment type="caution">
    <text evidence="7">The sequence shown here is derived from an EMBL/GenBank/DDBJ whole genome shotgun (WGS) entry which is preliminary data.</text>
</comment>
<protein>
    <submittedName>
        <fullName evidence="7">Precorrin-3B C(17)-methyltransferase</fullName>
        <ecNumber evidence="7">2.1.1.131</ecNumber>
    </submittedName>
</protein>
<dbReference type="InterPro" id="IPR006363">
    <property type="entry name" value="Cbl_synth_CobJ/CibH_dom"/>
</dbReference>
<evidence type="ECO:0000256" key="5">
    <source>
        <dbReference type="ARBA" id="ARBA00022691"/>
    </source>
</evidence>
<dbReference type="InterPro" id="IPR051810">
    <property type="entry name" value="Precorrin_MeTrfase"/>
</dbReference>
<evidence type="ECO:0000256" key="1">
    <source>
        <dbReference type="ARBA" id="ARBA00004953"/>
    </source>
</evidence>
<dbReference type="NCBIfam" id="TIGR01466">
    <property type="entry name" value="cobJ_cbiH"/>
    <property type="match status" value="1"/>
</dbReference>
<proteinExistence type="predicted"/>
<dbReference type="AlphaFoldDB" id="A0A6N7WZJ4"/>
<dbReference type="RefSeq" id="WP_154537699.1">
    <property type="nucleotide sequence ID" value="NZ_JAXDWS010000027.1"/>
</dbReference>
<keyword evidence="3 7" id="KW-0489">Methyltransferase</keyword>
<dbReference type="InterPro" id="IPR014776">
    <property type="entry name" value="4pyrrole_Mease_sub2"/>
</dbReference>
<dbReference type="CDD" id="cd11646">
    <property type="entry name" value="Precorrin_3B_C17_MT"/>
    <property type="match status" value="1"/>
</dbReference>
<dbReference type="EMBL" id="VUNE01000002">
    <property type="protein sequence ID" value="MST62305.1"/>
    <property type="molecule type" value="Genomic_DNA"/>
</dbReference>
<dbReference type="PANTHER" id="PTHR47036">
    <property type="entry name" value="COBALT-FACTOR III C(17)-METHYLTRANSFERASE-RELATED"/>
    <property type="match status" value="1"/>
</dbReference>
<dbReference type="GO" id="GO:0009236">
    <property type="term" value="P:cobalamin biosynthetic process"/>
    <property type="evidence" value="ECO:0007669"/>
    <property type="project" value="UniProtKB-UniPathway"/>
</dbReference>
<evidence type="ECO:0000256" key="3">
    <source>
        <dbReference type="ARBA" id="ARBA00022603"/>
    </source>
</evidence>
<evidence type="ECO:0000313" key="7">
    <source>
        <dbReference type="EMBL" id="MST62305.1"/>
    </source>
</evidence>
<keyword evidence="2" id="KW-0169">Cobalamin biosynthesis</keyword>
<sequence length="242" mass="26903">MIFVVGIGPGGRKYMTSEALEAIEKSDVVVGYKTYLRFIYDLIEGKEVYESGMKEEVNRCKNAIDLSKKGKIVAVVSGGDSGIYGMAGLIHELNSREETRQNIVVVQGVTSSVSAAADLGAPIMHDMCQISLSDLMTPWEIIEKRLKLAAEADFVICLYNPKSRGRTDHLKKAFEIMSEFKDGSTIVGIVKNAGRGEELEKYIMTFDEMDFEVCDMSTMVIIGNKETYIYDDKMVTPRGYSI</sequence>
<dbReference type="SUPFAM" id="SSF53790">
    <property type="entry name" value="Tetrapyrrole methylase"/>
    <property type="match status" value="1"/>
</dbReference>
<dbReference type="GO" id="GO:0032259">
    <property type="term" value="P:methylation"/>
    <property type="evidence" value="ECO:0007669"/>
    <property type="project" value="UniProtKB-KW"/>
</dbReference>
<evidence type="ECO:0000256" key="4">
    <source>
        <dbReference type="ARBA" id="ARBA00022679"/>
    </source>
</evidence>
<evidence type="ECO:0000313" key="8">
    <source>
        <dbReference type="Proteomes" id="UP000440713"/>
    </source>
</evidence>
<dbReference type="EC" id="2.1.1.131" evidence="7"/>
<comment type="pathway">
    <text evidence="1">Cofactor biosynthesis; adenosylcobalamin biosynthesis.</text>
</comment>